<sequence>MMKQSIWISFDLGVRGDYEGLYQWLDSKGAIECGDNFAFFKYESSGDIIENLKNEIEESIEINKKTRIYIIYRNGVDAKMKGRFIFGTRKAAPWTGYAEHQEFIEEEEG</sequence>
<proteinExistence type="predicted"/>
<dbReference type="RefSeq" id="WP_222423961.1">
    <property type="nucleotide sequence ID" value="NZ_LT828540.1"/>
</dbReference>
<organism evidence="1 2">
    <name type="scientific">Desulfamplus magnetovallimortis</name>
    <dbReference type="NCBI Taxonomy" id="1246637"/>
    <lineage>
        <taxon>Bacteria</taxon>
        <taxon>Pseudomonadati</taxon>
        <taxon>Thermodesulfobacteriota</taxon>
        <taxon>Desulfobacteria</taxon>
        <taxon>Desulfobacterales</taxon>
        <taxon>Desulfobacteraceae</taxon>
        <taxon>Desulfamplus</taxon>
    </lineage>
</organism>
<name>A0A1W1HBE6_9BACT</name>
<protein>
    <submittedName>
        <fullName evidence="1">Uncharacterized protein</fullName>
    </submittedName>
</protein>
<dbReference type="EMBL" id="FWEV01000112">
    <property type="protein sequence ID" value="SLM29814.1"/>
    <property type="molecule type" value="Genomic_DNA"/>
</dbReference>
<dbReference type="STRING" id="1246637.MTBBW1_20011"/>
<accession>A0A1W1HBE6</accession>
<evidence type="ECO:0000313" key="1">
    <source>
        <dbReference type="EMBL" id="SLM29814.1"/>
    </source>
</evidence>
<gene>
    <name evidence="1" type="ORF">MTBBW1_20011</name>
</gene>
<dbReference type="Proteomes" id="UP000191931">
    <property type="component" value="Unassembled WGS sequence"/>
</dbReference>
<evidence type="ECO:0000313" key="2">
    <source>
        <dbReference type="Proteomes" id="UP000191931"/>
    </source>
</evidence>
<dbReference type="AlphaFoldDB" id="A0A1W1HBE6"/>
<reference evidence="1 2" key="1">
    <citation type="submission" date="2017-03" db="EMBL/GenBank/DDBJ databases">
        <authorList>
            <person name="Afonso C.L."/>
            <person name="Miller P.J."/>
            <person name="Scott M.A."/>
            <person name="Spackman E."/>
            <person name="Goraichik I."/>
            <person name="Dimitrov K.M."/>
            <person name="Suarez D.L."/>
            <person name="Swayne D.E."/>
        </authorList>
    </citation>
    <scope>NUCLEOTIDE SEQUENCE [LARGE SCALE GENOMIC DNA]</scope>
    <source>
        <strain evidence="1">PRJEB14757</strain>
    </source>
</reference>
<keyword evidence="2" id="KW-1185">Reference proteome</keyword>